<dbReference type="PANTHER" id="PTHR30015">
    <property type="entry name" value="MRR RESTRICTION SYSTEM PROTEIN"/>
    <property type="match status" value="1"/>
</dbReference>
<accession>A0ABS5IDF4</accession>
<dbReference type="EMBL" id="JAGTUF010000011">
    <property type="protein sequence ID" value="MBR9972444.1"/>
    <property type="molecule type" value="Genomic_DNA"/>
</dbReference>
<gene>
    <name evidence="2" type="ORF">KEC16_12030</name>
</gene>
<dbReference type="InterPro" id="IPR011856">
    <property type="entry name" value="tRNA_endonuc-like_dom_sf"/>
</dbReference>
<reference evidence="2 3" key="1">
    <citation type="submission" date="2021-04" db="EMBL/GenBank/DDBJ databases">
        <title>Magnetospirillum sulfuroxidans sp. nov., a facultative chemolithoautotrophic sulfur-oxidizing alphaproteobacterium isolated from freshwater sediment and proposals for Paramagetospirillum gen. nov., and Magnetospirillaceae fam. nov.</title>
        <authorList>
            <person name="Koziaeva V."/>
            <person name="Geelhoed J.S."/>
            <person name="Sorokin D.Y."/>
            <person name="Grouzdev D.S."/>
        </authorList>
    </citation>
    <scope>NUCLEOTIDE SEQUENCE [LARGE SCALE GENOMIC DNA]</scope>
    <source>
        <strain evidence="2 3">J10</strain>
    </source>
</reference>
<dbReference type="InterPro" id="IPR011335">
    <property type="entry name" value="Restrct_endonuc-II-like"/>
</dbReference>
<feature type="domain" description="Restriction endonuclease type IV Mrr" evidence="1">
    <location>
        <begin position="129"/>
        <end position="248"/>
    </location>
</feature>
<name>A0ABS5IDF4_9PROT</name>
<dbReference type="RefSeq" id="WP_211549211.1">
    <property type="nucleotide sequence ID" value="NZ_JAGTUF010000011.1"/>
</dbReference>
<dbReference type="SUPFAM" id="SSF52980">
    <property type="entry name" value="Restriction endonuclease-like"/>
    <property type="match status" value="1"/>
</dbReference>
<dbReference type="PANTHER" id="PTHR30015:SF6">
    <property type="entry name" value="SLL1429 PROTEIN"/>
    <property type="match status" value="1"/>
</dbReference>
<evidence type="ECO:0000259" key="1">
    <source>
        <dbReference type="Pfam" id="PF04471"/>
    </source>
</evidence>
<dbReference type="Proteomes" id="UP000680714">
    <property type="component" value="Unassembled WGS sequence"/>
</dbReference>
<proteinExistence type="predicted"/>
<sequence length="285" mass="31802">MTEVLSYKYATEYRFSYDDAFREERGLAALDSETGASLCKYCCGKMHAAFRSKPKKSVIGQQYPTNYSVDECLSCGWWRVDESTGSDSMGLFISRTVGELRRYDTSSISIPLDELRSHLRSNPKDLAWVNPTKFEKLMAACLRDAYSPCEVRHVGGSGDGGVDIILVTSSSEKYLVQVKRRADLSKKEGVSAVRELNGVLFREGECKGIVITTASGFTKSAKSETNIKTPTVGVYKVDLFDIADVVRLLGLDARPNKKPWELFVDDESAGFHYDSDEVGRYIIRT</sequence>
<dbReference type="Pfam" id="PF04471">
    <property type="entry name" value="Mrr_cat"/>
    <property type="match status" value="1"/>
</dbReference>
<comment type="caution">
    <text evidence="2">The sequence shown here is derived from an EMBL/GenBank/DDBJ whole genome shotgun (WGS) entry which is preliminary data.</text>
</comment>
<keyword evidence="2" id="KW-0540">Nuclease</keyword>
<dbReference type="InterPro" id="IPR007560">
    <property type="entry name" value="Restrct_endonuc_IV_Mrr"/>
</dbReference>
<protein>
    <submittedName>
        <fullName evidence="2">Restriction endonuclease</fullName>
    </submittedName>
</protein>
<keyword evidence="2" id="KW-0255">Endonuclease</keyword>
<keyword evidence="3" id="KW-1185">Reference proteome</keyword>
<evidence type="ECO:0000313" key="3">
    <source>
        <dbReference type="Proteomes" id="UP000680714"/>
    </source>
</evidence>
<keyword evidence="2" id="KW-0378">Hydrolase</keyword>
<evidence type="ECO:0000313" key="2">
    <source>
        <dbReference type="EMBL" id="MBR9972444.1"/>
    </source>
</evidence>
<organism evidence="2 3">
    <name type="scientific">Magnetospirillum sulfuroxidans</name>
    <dbReference type="NCBI Taxonomy" id="611300"/>
    <lineage>
        <taxon>Bacteria</taxon>
        <taxon>Pseudomonadati</taxon>
        <taxon>Pseudomonadota</taxon>
        <taxon>Alphaproteobacteria</taxon>
        <taxon>Rhodospirillales</taxon>
        <taxon>Rhodospirillaceae</taxon>
        <taxon>Magnetospirillum</taxon>
    </lineage>
</organism>
<dbReference type="GO" id="GO:0004519">
    <property type="term" value="F:endonuclease activity"/>
    <property type="evidence" value="ECO:0007669"/>
    <property type="project" value="UniProtKB-KW"/>
</dbReference>
<dbReference type="Gene3D" id="3.40.1350.10">
    <property type="match status" value="1"/>
</dbReference>
<dbReference type="InterPro" id="IPR052906">
    <property type="entry name" value="Type_IV_Methyl-Rstrct_Enzyme"/>
</dbReference>